<dbReference type="PANTHER" id="PTHR11339:SF386">
    <property type="entry name" value="HEMOLECTIN, ISOFORM A"/>
    <property type="match status" value="1"/>
</dbReference>
<keyword evidence="1" id="KW-1015">Disulfide bond</keyword>
<dbReference type="Pfam" id="PF01826">
    <property type="entry name" value="TIL"/>
    <property type="match status" value="1"/>
</dbReference>
<protein>
    <recommendedName>
        <fullName evidence="2">TIL domain-containing protein</fullName>
    </recommendedName>
</protein>
<dbReference type="InterPro" id="IPR002919">
    <property type="entry name" value="TIL_dom"/>
</dbReference>
<accession>A0A0L8GSN2</accession>
<organism evidence="3">
    <name type="scientific">Octopus bimaculoides</name>
    <name type="common">California two-spotted octopus</name>
    <dbReference type="NCBI Taxonomy" id="37653"/>
    <lineage>
        <taxon>Eukaryota</taxon>
        <taxon>Metazoa</taxon>
        <taxon>Spiralia</taxon>
        <taxon>Lophotrochozoa</taxon>
        <taxon>Mollusca</taxon>
        <taxon>Cephalopoda</taxon>
        <taxon>Coleoidea</taxon>
        <taxon>Octopodiformes</taxon>
        <taxon>Octopoda</taxon>
        <taxon>Incirrata</taxon>
        <taxon>Octopodidae</taxon>
        <taxon>Octopus</taxon>
    </lineage>
</organism>
<evidence type="ECO:0000259" key="2">
    <source>
        <dbReference type="Pfam" id="PF01826"/>
    </source>
</evidence>
<reference evidence="3" key="1">
    <citation type="submission" date="2015-07" db="EMBL/GenBank/DDBJ databases">
        <title>MeaNS - Measles Nucleotide Surveillance Program.</title>
        <authorList>
            <person name="Tran T."/>
            <person name="Druce J."/>
        </authorList>
    </citation>
    <scope>NUCLEOTIDE SEQUENCE</scope>
    <source>
        <strain evidence="3">UCB-OBI-ISO-001</strain>
        <tissue evidence="3">Gonad</tissue>
    </source>
</reference>
<dbReference type="CDD" id="cd19941">
    <property type="entry name" value="TIL"/>
    <property type="match status" value="1"/>
</dbReference>
<gene>
    <name evidence="3" type="ORF">OCBIM_22028765mg</name>
</gene>
<proteinExistence type="predicted"/>
<dbReference type="InterPro" id="IPR036084">
    <property type="entry name" value="Ser_inhib-like_sf"/>
</dbReference>
<dbReference type="GO" id="GO:0005615">
    <property type="term" value="C:extracellular space"/>
    <property type="evidence" value="ECO:0007669"/>
    <property type="project" value="TreeGrafter"/>
</dbReference>
<name>A0A0L8GSN2_OCTBM</name>
<dbReference type="AlphaFoldDB" id="A0A0L8GSN2"/>
<dbReference type="InterPro" id="IPR050780">
    <property type="entry name" value="Mucin_vWF_Thrombospondin_sf"/>
</dbReference>
<evidence type="ECO:0000256" key="1">
    <source>
        <dbReference type="ARBA" id="ARBA00023157"/>
    </source>
</evidence>
<evidence type="ECO:0000313" key="3">
    <source>
        <dbReference type="EMBL" id="KOF79902.1"/>
    </source>
</evidence>
<dbReference type="SUPFAM" id="SSF57567">
    <property type="entry name" value="Serine protease inhibitors"/>
    <property type="match status" value="1"/>
</dbReference>
<dbReference type="Gene3D" id="2.10.25.10">
    <property type="entry name" value="Laminin"/>
    <property type="match status" value="1"/>
</dbReference>
<dbReference type="STRING" id="37653.A0A0L8GSN2"/>
<dbReference type="EMBL" id="KQ420579">
    <property type="protein sequence ID" value="KOF79902.1"/>
    <property type="molecule type" value="Genomic_DNA"/>
</dbReference>
<dbReference type="PANTHER" id="PTHR11339">
    <property type="entry name" value="EXTRACELLULAR MATRIX GLYCOPROTEIN RELATED"/>
    <property type="match status" value="1"/>
</dbReference>
<dbReference type="GO" id="GO:0031012">
    <property type="term" value="C:extracellular matrix"/>
    <property type="evidence" value="ECO:0007669"/>
    <property type="project" value="TreeGrafter"/>
</dbReference>
<dbReference type="FunFam" id="2.10.25.10:FF:000055">
    <property type="entry name" value="alpha-tectorin isoform X1"/>
    <property type="match status" value="1"/>
</dbReference>
<sequence length="84" mass="9180">IQCDIGSVYFECGSAKPKMCNDLSEKINKEIGSESAPCVEGCFCPHGYVMEENECIPESECPCYLGIAKYPSGTKVSLDLCTVW</sequence>
<feature type="domain" description="TIL" evidence="2">
    <location>
        <begin position="3"/>
        <end position="61"/>
    </location>
</feature>
<feature type="non-terminal residue" evidence="3">
    <location>
        <position position="1"/>
    </location>
</feature>